<name>A0A6J7I7Y4_9ZZZZ</name>
<dbReference type="InterPro" id="IPR036390">
    <property type="entry name" value="WH_DNA-bd_sf"/>
</dbReference>
<keyword evidence="1" id="KW-0805">Transcription regulation</keyword>
<dbReference type="Gene3D" id="3.30.450.40">
    <property type="match status" value="1"/>
</dbReference>
<accession>A0A6J7I7Y4</accession>
<evidence type="ECO:0000256" key="2">
    <source>
        <dbReference type="ARBA" id="ARBA00023125"/>
    </source>
</evidence>
<evidence type="ECO:0000256" key="1">
    <source>
        <dbReference type="ARBA" id="ARBA00023015"/>
    </source>
</evidence>
<dbReference type="GO" id="GO:0045892">
    <property type="term" value="P:negative regulation of DNA-templated transcription"/>
    <property type="evidence" value="ECO:0007669"/>
    <property type="project" value="TreeGrafter"/>
</dbReference>
<dbReference type="GO" id="GO:0003677">
    <property type="term" value="F:DNA binding"/>
    <property type="evidence" value="ECO:0007669"/>
    <property type="project" value="UniProtKB-KW"/>
</dbReference>
<dbReference type="PANTHER" id="PTHR30136">
    <property type="entry name" value="HELIX-TURN-HELIX TRANSCRIPTIONAL REGULATOR, ICLR FAMILY"/>
    <property type="match status" value="1"/>
</dbReference>
<dbReference type="EMBL" id="CAFBNE010000001">
    <property type="protein sequence ID" value="CAB4926789.1"/>
    <property type="molecule type" value="Genomic_DNA"/>
</dbReference>
<dbReference type="InterPro" id="IPR036388">
    <property type="entry name" value="WH-like_DNA-bd_sf"/>
</dbReference>
<dbReference type="InterPro" id="IPR050707">
    <property type="entry name" value="HTH_MetabolicPath_Reg"/>
</dbReference>
<dbReference type="Pfam" id="PF01614">
    <property type="entry name" value="IclR_C"/>
    <property type="match status" value="1"/>
</dbReference>
<dbReference type="PANTHER" id="PTHR30136:SF35">
    <property type="entry name" value="HTH-TYPE TRANSCRIPTIONAL REGULATOR RV1719"/>
    <property type="match status" value="1"/>
</dbReference>
<dbReference type="Gene3D" id="1.10.10.10">
    <property type="entry name" value="Winged helix-like DNA-binding domain superfamily/Winged helix DNA-binding domain"/>
    <property type="match status" value="1"/>
</dbReference>
<dbReference type="SUPFAM" id="SSF46785">
    <property type="entry name" value="Winged helix' DNA-binding domain"/>
    <property type="match status" value="1"/>
</dbReference>
<dbReference type="PROSITE" id="PS51078">
    <property type="entry name" value="ICLR_ED"/>
    <property type="match status" value="1"/>
</dbReference>
<proteinExistence type="predicted"/>
<dbReference type="InterPro" id="IPR014757">
    <property type="entry name" value="Tscrpt_reg_IclR_C"/>
</dbReference>
<dbReference type="GO" id="GO:0003700">
    <property type="term" value="F:DNA-binding transcription factor activity"/>
    <property type="evidence" value="ECO:0007669"/>
    <property type="project" value="TreeGrafter"/>
</dbReference>
<dbReference type="InterPro" id="IPR029016">
    <property type="entry name" value="GAF-like_dom_sf"/>
</dbReference>
<organism evidence="5">
    <name type="scientific">freshwater metagenome</name>
    <dbReference type="NCBI Taxonomy" id="449393"/>
    <lineage>
        <taxon>unclassified sequences</taxon>
        <taxon>metagenomes</taxon>
        <taxon>ecological metagenomes</taxon>
    </lineage>
</organism>
<reference evidence="5" key="1">
    <citation type="submission" date="2020-05" db="EMBL/GenBank/DDBJ databases">
        <authorList>
            <person name="Chiriac C."/>
            <person name="Salcher M."/>
            <person name="Ghai R."/>
            <person name="Kavagutti S V."/>
        </authorList>
    </citation>
    <scope>NUCLEOTIDE SEQUENCE</scope>
</reference>
<evidence type="ECO:0000256" key="3">
    <source>
        <dbReference type="ARBA" id="ARBA00023163"/>
    </source>
</evidence>
<keyword evidence="3" id="KW-0804">Transcription</keyword>
<protein>
    <submittedName>
        <fullName evidence="5">Unannotated protein</fullName>
    </submittedName>
</protein>
<dbReference type="InterPro" id="IPR005471">
    <property type="entry name" value="Tscrpt_reg_IclR_N"/>
</dbReference>
<keyword evidence="2" id="KW-0238">DNA-binding</keyword>
<feature type="domain" description="IclR-ED" evidence="4">
    <location>
        <begin position="66"/>
        <end position="247"/>
    </location>
</feature>
<evidence type="ECO:0000259" key="4">
    <source>
        <dbReference type="PROSITE" id="PS51078"/>
    </source>
</evidence>
<dbReference type="SMART" id="SM00346">
    <property type="entry name" value="HTH_ICLR"/>
    <property type="match status" value="1"/>
</dbReference>
<dbReference type="AlphaFoldDB" id="A0A6J7I7Y4"/>
<dbReference type="SUPFAM" id="SSF55781">
    <property type="entry name" value="GAF domain-like"/>
    <property type="match status" value="1"/>
</dbReference>
<evidence type="ECO:0000313" key="5">
    <source>
        <dbReference type="EMBL" id="CAB4926789.1"/>
    </source>
</evidence>
<gene>
    <name evidence="5" type="ORF">UFOPK3772_00007</name>
</gene>
<sequence>MAGDKVERIAEVLELVLSRKSVGVRMSEVCQVLDHPISSTHDLLRSMVKAELICVDEERTYRIGPRFIQLAFATGQSLDVRVLAHQHLERLASNLGHDVYLAIRVGNAVTYVDRIPGQGRAAVDIRLGDPVPLHSSAAGKLYCAFSQDLEAATLTAPMPALTSHTIRLPDDLEVEFATIRDQRYSISNEETISGIFGFAVPVWGAPGRLIAAVHVSAFRDLVSSQDRPRIITEMLACSDAIAGAMGLLDTRTAEA</sequence>